<comment type="function">
    <text evidence="7">Toxic component of a toxin-antitoxin (TA) system. An RNase.</text>
</comment>
<reference evidence="9" key="1">
    <citation type="submission" date="2019-05" db="EMBL/GenBank/DDBJ databases">
        <authorList>
            <person name="Naeem R."/>
            <person name="Antony C."/>
            <person name="Guan Q."/>
        </authorList>
    </citation>
    <scope>NUCLEOTIDE SEQUENCE</scope>
    <source>
        <strain evidence="9">2</strain>
    </source>
</reference>
<comment type="similarity">
    <text evidence="7">Belongs to the PINc/VapC protein family.</text>
</comment>
<dbReference type="EMBL" id="LR589098">
    <property type="protein sequence ID" value="VTP00010.1"/>
    <property type="molecule type" value="Genomic_DNA"/>
</dbReference>
<dbReference type="GO" id="GO:0090729">
    <property type="term" value="F:toxin activity"/>
    <property type="evidence" value="ECO:0007669"/>
    <property type="project" value="UniProtKB-KW"/>
</dbReference>
<organism evidence="9">
    <name type="scientific">Mycobacterium riyadhense</name>
    <dbReference type="NCBI Taxonomy" id="486698"/>
    <lineage>
        <taxon>Bacteria</taxon>
        <taxon>Bacillati</taxon>
        <taxon>Actinomycetota</taxon>
        <taxon>Actinomycetes</taxon>
        <taxon>Mycobacteriales</taxon>
        <taxon>Mycobacteriaceae</taxon>
        <taxon>Mycobacterium</taxon>
    </lineage>
</organism>
<evidence type="ECO:0000256" key="2">
    <source>
        <dbReference type="ARBA" id="ARBA00022649"/>
    </source>
</evidence>
<keyword evidence="3 7" id="KW-0540">Nuclease</keyword>
<dbReference type="PANTHER" id="PTHR35901">
    <property type="entry name" value="RIBONUCLEASE VAPC3"/>
    <property type="match status" value="1"/>
</dbReference>
<evidence type="ECO:0000256" key="5">
    <source>
        <dbReference type="ARBA" id="ARBA00022801"/>
    </source>
</evidence>
<evidence type="ECO:0000256" key="1">
    <source>
        <dbReference type="ARBA" id="ARBA00001946"/>
    </source>
</evidence>
<dbReference type="EC" id="3.1.-.-" evidence="7"/>
<sequence>MSQAASSPPAEPVVVDASVMVDLVARTGDRFAPVRARLAGTVMHAPAHFDAEVLSALGRMQRAGVLTVAQVDVALDELRQAPVTRHGLPSLLAGAWARRETLGLADALYVELAATASLVLLTTDHRLGRAWPSAEVIA</sequence>
<dbReference type="GO" id="GO:0000287">
    <property type="term" value="F:magnesium ion binding"/>
    <property type="evidence" value="ECO:0007669"/>
    <property type="project" value="UniProtKB-UniRule"/>
</dbReference>
<protein>
    <recommendedName>
        <fullName evidence="7">Ribonuclease VapC</fullName>
        <shortName evidence="7">RNase VapC</shortName>
        <ecNumber evidence="7">3.1.-.-</ecNumber>
    </recommendedName>
    <alternativeName>
        <fullName evidence="7">Toxin VapC</fullName>
    </alternativeName>
</protein>
<keyword evidence="6 7" id="KW-0460">Magnesium</keyword>
<keyword evidence="2 7" id="KW-1277">Toxin-antitoxin system</keyword>
<keyword evidence="4 7" id="KW-0479">Metal-binding</keyword>
<feature type="domain" description="PIN" evidence="8">
    <location>
        <begin position="13"/>
        <end position="129"/>
    </location>
</feature>
<dbReference type="InterPro" id="IPR022907">
    <property type="entry name" value="VapC_family"/>
</dbReference>
<dbReference type="InterPro" id="IPR044153">
    <property type="entry name" value="PIN_Pae0151-like"/>
</dbReference>
<accession>A0A653ERB5</accession>
<proteinExistence type="inferred from homology"/>
<gene>
    <name evidence="9" type="primary">vapC3_2</name>
    <name evidence="7" type="synonym">vapC</name>
    <name evidence="9" type="ORF">BIN_B_03281</name>
</gene>
<dbReference type="InterPro" id="IPR051619">
    <property type="entry name" value="TypeII_TA_RNase_PINc/VapC"/>
</dbReference>
<dbReference type="PANTHER" id="PTHR35901:SF1">
    <property type="entry name" value="EXONUCLEASE VAPC9"/>
    <property type="match status" value="1"/>
</dbReference>
<dbReference type="Gene3D" id="3.40.50.1010">
    <property type="entry name" value="5'-nuclease"/>
    <property type="match status" value="1"/>
</dbReference>
<feature type="binding site" evidence="7">
    <location>
        <position position="16"/>
    </location>
    <ligand>
        <name>Mg(2+)</name>
        <dbReference type="ChEBI" id="CHEBI:18420"/>
    </ligand>
</feature>
<dbReference type="SUPFAM" id="SSF88723">
    <property type="entry name" value="PIN domain-like"/>
    <property type="match status" value="1"/>
</dbReference>
<dbReference type="AlphaFoldDB" id="A0A653ERB5"/>
<dbReference type="InterPro" id="IPR002716">
    <property type="entry name" value="PIN_dom"/>
</dbReference>
<evidence type="ECO:0000256" key="6">
    <source>
        <dbReference type="ARBA" id="ARBA00022842"/>
    </source>
</evidence>
<feature type="binding site" evidence="7">
    <location>
        <position position="106"/>
    </location>
    <ligand>
        <name>Mg(2+)</name>
        <dbReference type="ChEBI" id="CHEBI:18420"/>
    </ligand>
</feature>
<evidence type="ECO:0000259" key="8">
    <source>
        <dbReference type="Pfam" id="PF01850"/>
    </source>
</evidence>
<name>A0A653ERB5_9MYCO</name>
<keyword evidence="7" id="KW-0800">Toxin</keyword>
<comment type="cofactor">
    <cofactor evidence="1 7">
        <name>Mg(2+)</name>
        <dbReference type="ChEBI" id="CHEBI:18420"/>
    </cofactor>
</comment>
<evidence type="ECO:0000256" key="3">
    <source>
        <dbReference type="ARBA" id="ARBA00022722"/>
    </source>
</evidence>
<evidence type="ECO:0000256" key="7">
    <source>
        <dbReference type="HAMAP-Rule" id="MF_00265"/>
    </source>
</evidence>
<dbReference type="Pfam" id="PF01850">
    <property type="entry name" value="PIN"/>
    <property type="match status" value="1"/>
</dbReference>
<dbReference type="GO" id="GO:0004540">
    <property type="term" value="F:RNA nuclease activity"/>
    <property type="evidence" value="ECO:0007669"/>
    <property type="project" value="InterPro"/>
</dbReference>
<evidence type="ECO:0000313" key="9">
    <source>
        <dbReference type="EMBL" id="VTP00010.1"/>
    </source>
</evidence>
<dbReference type="InterPro" id="IPR029060">
    <property type="entry name" value="PIN-like_dom_sf"/>
</dbReference>
<dbReference type="RefSeq" id="WP_275579505.1">
    <property type="nucleotide sequence ID" value="NZ_CAJMWL010000001.1"/>
</dbReference>
<evidence type="ECO:0000256" key="4">
    <source>
        <dbReference type="ARBA" id="ARBA00022723"/>
    </source>
</evidence>
<keyword evidence="5 7" id="KW-0378">Hydrolase</keyword>
<dbReference type="CDD" id="cd09873">
    <property type="entry name" value="PIN_Pae0151-like"/>
    <property type="match status" value="1"/>
</dbReference>
<dbReference type="GO" id="GO:0016787">
    <property type="term" value="F:hydrolase activity"/>
    <property type="evidence" value="ECO:0007669"/>
    <property type="project" value="UniProtKB-KW"/>
</dbReference>
<dbReference type="HAMAP" id="MF_00265">
    <property type="entry name" value="VapC_Nob1"/>
    <property type="match status" value="1"/>
</dbReference>